<dbReference type="EMBL" id="JAAIKZ010000043">
    <property type="protein sequence ID" value="NEX76968.1"/>
    <property type="molecule type" value="Genomic_DNA"/>
</dbReference>
<evidence type="ECO:0000313" key="8">
    <source>
        <dbReference type="Proteomes" id="UP000480681"/>
    </source>
</evidence>
<dbReference type="InterPro" id="IPR050833">
    <property type="entry name" value="Poly_Biosynth_Transport"/>
</dbReference>
<feature type="transmembrane region" description="Helical" evidence="6">
    <location>
        <begin position="5"/>
        <end position="26"/>
    </location>
</feature>
<comment type="subcellular location">
    <subcellularLocation>
        <location evidence="1">Cell membrane</location>
        <topology evidence="1">Multi-pass membrane protein</topology>
    </subcellularLocation>
</comment>
<evidence type="ECO:0000256" key="4">
    <source>
        <dbReference type="ARBA" id="ARBA00022989"/>
    </source>
</evidence>
<dbReference type="RefSeq" id="WP_163149695.1">
    <property type="nucleotide sequence ID" value="NZ_JAAIKZ010000043.1"/>
</dbReference>
<feature type="transmembrane region" description="Helical" evidence="6">
    <location>
        <begin position="77"/>
        <end position="100"/>
    </location>
</feature>
<feature type="transmembrane region" description="Helical" evidence="6">
    <location>
        <begin position="290"/>
        <end position="313"/>
    </location>
</feature>
<keyword evidence="5 6" id="KW-0472">Membrane</keyword>
<dbReference type="GO" id="GO:0005886">
    <property type="term" value="C:plasma membrane"/>
    <property type="evidence" value="ECO:0007669"/>
    <property type="project" value="UniProtKB-SubCell"/>
</dbReference>
<feature type="transmembrane region" description="Helical" evidence="6">
    <location>
        <begin position="38"/>
        <end position="56"/>
    </location>
</feature>
<feature type="transmembrane region" description="Helical" evidence="6">
    <location>
        <begin position="164"/>
        <end position="188"/>
    </location>
</feature>
<feature type="transmembrane region" description="Helical" evidence="6">
    <location>
        <begin position="212"/>
        <end position="233"/>
    </location>
</feature>
<evidence type="ECO:0000256" key="1">
    <source>
        <dbReference type="ARBA" id="ARBA00004651"/>
    </source>
</evidence>
<dbReference type="PANTHER" id="PTHR30250">
    <property type="entry name" value="PST FAMILY PREDICTED COLANIC ACID TRANSPORTER"/>
    <property type="match status" value="1"/>
</dbReference>
<keyword evidence="4 6" id="KW-1133">Transmembrane helix</keyword>
<keyword evidence="3 6" id="KW-0812">Transmembrane</keyword>
<protein>
    <submittedName>
        <fullName evidence="7">Flippase</fullName>
    </submittedName>
</protein>
<feature type="transmembrane region" description="Helical" evidence="6">
    <location>
        <begin position="112"/>
        <end position="131"/>
    </location>
</feature>
<sequence length="413" mass="46565">MVKNILYLLSVQGLSYLFPLITLPYLVQTLGVREYGVLGFSLALSQYGVMLVDFGFNYSATRDISLYRDDAKERCRIFWSVFYAKSILAVTACIVLYVVVNYYNHDFEKVNLYWSFLSIIGAALFPLYYFQGVEKMKFIAILSLLSKLLSLIMIFTLVKSSADTWVAIAIQSSINLIAALFSLPYLIIRGELFFYKFKINDLFLEMKKSSEFFLSSVSINLYTTSLTVILGIVSGPHSVGYFVAADKLRAAVQGLIGPVIQAVYPRVSRVMNKSTLEGVRLSLTVFKYQFSFMFIICIVSMFMADHIINILYGTLYKEISVTFRVLMIVPIVVTVSNIAAICIMIPIGMKKAFTKIVTISGVLSLPITFIMAWQFSYNGVAISLVFIEFIIMAQFIIALVRSNVFSTNVFRGI</sequence>
<keyword evidence="2" id="KW-1003">Cell membrane</keyword>
<evidence type="ECO:0000256" key="3">
    <source>
        <dbReference type="ARBA" id="ARBA00022692"/>
    </source>
</evidence>
<dbReference type="PANTHER" id="PTHR30250:SF11">
    <property type="entry name" value="O-ANTIGEN TRANSPORTER-RELATED"/>
    <property type="match status" value="1"/>
</dbReference>
<evidence type="ECO:0000256" key="6">
    <source>
        <dbReference type="SAM" id="Phobius"/>
    </source>
</evidence>
<feature type="transmembrane region" description="Helical" evidence="6">
    <location>
        <begin position="380"/>
        <end position="400"/>
    </location>
</feature>
<gene>
    <name evidence="7" type="ORF">G4911_19885</name>
</gene>
<dbReference type="Proteomes" id="UP000480681">
    <property type="component" value="Unassembled WGS sequence"/>
</dbReference>
<feature type="transmembrane region" description="Helical" evidence="6">
    <location>
        <begin position="138"/>
        <end position="158"/>
    </location>
</feature>
<dbReference type="AlphaFoldDB" id="A0AAW9YGA9"/>
<dbReference type="Pfam" id="PF01943">
    <property type="entry name" value="Polysacc_synt"/>
    <property type="match status" value="1"/>
</dbReference>
<feature type="transmembrane region" description="Helical" evidence="6">
    <location>
        <begin position="325"/>
        <end position="347"/>
    </location>
</feature>
<feature type="transmembrane region" description="Helical" evidence="6">
    <location>
        <begin position="353"/>
        <end position="373"/>
    </location>
</feature>
<organism evidence="7 8">
    <name type="scientific">Aeromonas rivipollensis</name>
    <dbReference type="NCBI Taxonomy" id="948519"/>
    <lineage>
        <taxon>Bacteria</taxon>
        <taxon>Pseudomonadati</taxon>
        <taxon>Pseudomonadota</taxon>
        <taxon>Gammaproteobacteria</taxon>
        <taxon>Aeromonadales</taxon>
        <taxon>Aeromonadaceae</taxon>
        <taxon>Aeromonas</taxon>
    </lineage>
</organism>
<accession>A0AAW9YGA9</accession>
<name>A0AAW9YGA9_9GAMM</name>
<dbReference type="CDD" id="cd13128">
    <property type="entry name" value="MATE_Wzx_like"/>
    <property type="match status" value="1"/>
</dbReference>
<evidence type="ECO:0000256" key="5">
    <source>
        <dbReference type="ARBA" id="ARBA00023136"/>
    </source>
</evidence>
<dbReference type="InterPro" id="IPR002797">
    <property type="entry name" value="Polysacc_synth"/>
</dbReference>
<reference evidence="7 8" key="1">
    <citation type="submission" date="2020-02" db="EMBL/GenBank/DDBJ databases">
        <title>Genome sequencing of Aeromonas rivipollensis.</title>
        <authorList>
            <person name="Fono-Tamo Ubani E.K."/>
            <person name="Lekota K.E."/>
        </authorList>
    </citation>
    <scope>NUCLEOTIDE SEQUENCE [LARGE SCALE GENOMIC DNA]</scope>
    <source>
        <strain evidence="7 8">G87</strain>
    </source>
</reference>
<evidence type="ECO:0000313" key="7">
    <source>
        <dbReference type="EMBL" id="NEX76968.1"/>
    </source>
</evidence>
<comment type="caution">
    <text evidence="7">The sequence shown here is derived from an EMBL/GenBank/DDBJ whole genome shotgun (WGS) entry which is preliminary data.</text>
</comment>
<evidence type="ECO:0000256" key="2">
    <source>
        <dbReference type="ARBA" id="ARBA00022475"/>
    </source>
</evidence>
<proteinExistence type="predicted"/>